<proteinExistence type="predicted"/>
<dbReference type="RefSeq" id="WP_217994416.1">
    <property type="nucleotide sequence ID" value="NZ_BBYN01000010.1"/>
</dbReference>
<dbReference type="SUPFAM" id="SSF82549">
    <property type="entry name" value="DAK1/DegV-like"/>
    <property type="match status" value="1"/>
</dbReference>
<accession>A0A1S6IPW7</accession>
<organism evidence="3 4">
    <name type="scientific">Jeotgalibaca dankookensis</name>
    <dbReference type="NCBI Taxonomy" id="708126"/>
    <lineage>
        <taxon>Bacteria</taxon>
        <taxon>Bacillati</taxon>
        <taxon>Bacillota</taxon>
        <taxon>Bacilli</taxon>
        <taxon>Lactobacillales</taxon>
        <taxon>Carnobacteriaceae</taxon>
        <taxon>Jeotgalibaca</taxon>
    </lineage>
</organism>
<name>A0A1S6IPW7_9LACT</name>
<dbReference type="PANTHER" id="PTHR33434">
    <property type="entry name" value="DEGV DOMAIN-CONTAINING PROTEIN DR_1986-RELATED"/>
    <property type="match status" value="1"/>
</dbReference>
<protein>
    <submittedName>
        <fullName evidence="3">Fatty acid-binding protein</fullName>
    </submittedName>
</protein>
<gene>
    <name evidence="3" type="ORF">BW727_101143</name>
</gene>
<dbReference type="InterPro" id="IPR050270">
    <property type="entry name" value="DegV_domain_contain"/>
</dbReference>
<evidence type="ECO:0000256" key="1">
    <source>
        <dbReference type="ARBA" id="ARBA00003238"/>
    </source>
</evidence>
<evidence type="ECO:0000256" key="2">
    <source>
        <dbReference type="ARBA" id="ARBA00023121"/>
    </source>
</evidence>
<sequence>MIRIITDSAADITLEEAKKNNIDIVPLKISFNEDEIKQEKTEDFDLFYQKLMTATALPLTSRPSPEQYLEYFKKAEEKGDDVLVLTLSSGLSGTYESAMVAKKMSPYKVKITIIDTEQAILTQRMLVEYAVQLRDSGKKIETITEKVNDLKDRVVVCGLVNTLKYLKMGGRIPKSLAFIGEKLNIKPIIILEDKSLKELSKKRGRKAGKKSLQKELEKEKLDPDFPVYFGYTLNKEEGYQFRKETEEKYQLTHSKLFSIGGVIGTHVGPESLAIAFVREK</sequence>
<dbReference type="Pfam" id="PF02645">
    <property type="entry name" value="DegV"/>
    <property type="match status" value="1"/>
</dbReference>
<keyword evidence="2" id="KW-0446">Lipid-binding</keyword>
<dbReference type="NCBIfam" id="TIGR00762">
    <property type="entry name" value="DegV"/>
    <property type="match status" value="1"/>
</dbReference>
<dbReference type="Gene3D" id="3.40.50.10170">
    <property type="match status" value="1"/>
</dbReference>
<dbReference type="STRING" id="708126.BW727_101143"/>
<evidence type="ECO:0000313" key="3">
    <source>
        <dbReference type="EMBL" id="AQS53510.1"/>
    </source>
</evidence>
<dbReference type="PROSITE" id="PS51482">
    <property type="entry name" value="DEGV"/>
    <property type="match status" value="1"/>
</dbReference>
<dbReference type="InterPro" id="IPR043168">
    <property type="entry name" value="DegV_C"/>
</dbReference>
<dbReference type="Gene3D" id="3.30.1180.10">
    <property type="match status" value="1"/>
</dbReference>
<evidence type="ECO:0000313" key="4">
    <source>
        <dbReference type="Proteomes" id="UP000188993"/>
    </source>
</evidence>
<comment type="function">
    <text evidence="1">May bind long-chain fatty acids, such as palmitate, and may play a role in lipid transport or fatty acid metabolism.</text>
</comment>
<dbReference type="AlphaFoldDB" id="A0A1S6IPW7"/>
<dbReference type="Proteomes" id="UP000188993">
    <property type="component" value="Chromosome"/>
</dbReference>
<dbReference type="KEGG" id="jda:BW727_101143"/>
<reference evidence="3 4" key="1">
    <citation type="journal article" date="2014" name="Int. J. Syst. Evol. Microbiol.">
        <title>Jeotgalibaca dankookensis gen. nov., sp. nov., a member of the family Carnobacteriaceae, isolated from seujeot (Korean traditional food).</title>
        <authorList>
            <person name="Lee D.G."/>
            <person name="Trujillo M.E."/>
            <person name="Kang H."/>
            <person name="Ahn T.Y."/>
        </authorList>
    </citation>
    <scope>NUCLEOTIDE SEQUENCE [LARGE SCALE GENOMIC DNA]</scope>
    <source>
        <strain evidence="3 4">EX-07</strain>
    </source>
</reference>
<dbReference type="GO" id="GO:0008289">
    <property type="term" value="F:lipid binding"/>
    <property type="evidence" value="ECO:0007669"/>
    <property type="project" value="UniProtKB-KW"/>
</dbReference>
<dbReference type="EMBL" id="CP019728">
    <property type="protein sequence ID" value="AQS53510.1"/>
    <property type="molecule type" value="Genomic_DNA"/>
</dbReference>
<keyword evidence="4" id="KW-1185">Reference proteome</keyword>
<dbReference type="PANTHER" id="PTHR33434:SF2">
    <property type="entry name" value="FATTY ACID-BINDING PROTEIN TM_1468"/>
    <property type="match status" value="1"/>
</dbReference>
<dbReference type="InterPro" id="IPR003797">
    <property type="entry name" value="DegV"/>
</dbReference>